<feature type="site" description="Transition state stabilizer" evidence="9">
    <location>
        <position position="23"/>
    </location>
</feature>
<evidence type="ECO:0000259" key="10">
    <source>
        <dbReference type="Pfam" id="PF00696"/>
    </source>
</evidence>
<dbReference type="GO" id="GO:0005524">
    <property type="term" value="F:ATP binding"/>
    <property type="evidence" value="ECO:0007669"/>
    <property type="project" value="UniProtKB-UniRule"/>
</dbReference>
<dbReference type="InterPro" id="IPR004662">
    <property type="entry name" value="AcgluKinase_fam"/>
</dbReference>
<evidence type="ECO:0000313" key="12">
    <source>
        <dbReference type="Proteomes" id="UP000070352"/>
    </source>
</evidence>
<dbReference type="Pfam" id="PF00696">
    <property type="entry name" value="AA_kinase"/>
    <property type="match status" value="1"/>
</dbReference>
<organism evidence="11 12">
    <name type="scientific">Tepidibacillus decaturensis</name>
    <dbReference type="NCBI Taxonomy" id="1413211"/>
    <lineage>
        <taxon>Bacteria</taxon>
        <taxon>Bacillati</taxon>
        <taxon>Bacillota</taxon>
        <taxon>Bacilli</taxon>
        <taxon>Bacillales</taxon>
        <taxon>Bacillaceae</taxon>
        <taxon>Tepidibacillus</taxon>
    </lineage>
</organism>
<evidence type="ECO:0000256" key="8">
    <source>
        <dbReference type="ARBA" id="ARBA00048141"/>
    </source>
</evidence>
<dbReference type="NCBIfam" id="TIGR00761">
    <property type="entry name" value="argB"/>
    <property type="match status" value="1"/>
</dbReference>
<sequence length="280" mass="30579">MPHTVRNLYSEHALDAKQVIVIKIGGSVLGELSAEFYQELVKLIDQGWFPVIVHGGGPAINQMLAKLGITSSFINGLRVTDGVTLEVVQMVLNGKENKEIVKRIQMAGGNAIGLSGIDQHMIEVEPLDPQLGYVGKIKQISCHLFSQLQFQNTIPVISPLGMDQKGQIYNINADTVAQAIATQLNASKLLMVSDIPGIYQTVKGKRKVLHLLTREEIDHLITEQHVLGGMIPKVEAALQCLDHGIDEVYILDGREKGILTKVIDHQLVGTKIYKARGAVG</sequence>
<dbReference type="HAMAP" id="MF_00082">
    <property type="entry name" value="ArgB"/>
    <property type="match status" value="1"/>
</dbReference>
<feature type="domain" description="Aspartate/glutamate/uridylate kinase" evidence="10">
    <location>
        <begin position="19"/>
        <end position="252"/>
    </location>
</feature>
<dbReference type="PANTHER" id="PTHR23342">
    <property type="entry name" value="N-ACETYLGLUTAMATE SYNTHASE"/>
    <property type="match status" value="1"/>
</dbReference>
<comment type="function">
    <text evidence="9">Catalyzes the ATP-dependent phosphorylation of N-acetyl-L-glutamate.</text>
</comment>
<dbReference type="InterPro" id="IPR001057">
    <property type="entry name" value="Glu/AcGlu_kinase"/>
</dbReference>
<dbReference type="SUPFAM" id="SSF53633">
    <property type="entry name" value="Carbamate kinase-like"/>
    <property type="match status" value="1"/>
</dbReference>
<reference evidence="11 12" key="1">
    <citation type="submission" date="2016-02" db="EMBL/GenBank/DDBJ databases">
        <title>Draft Genome for Tepidibacillus decaturensis nov. sp. Strain Z9, an Anaerobic, Moderately Thermophilic and Heterotrophic Bacterium from Deep Subsurface of the Illinois Basin, USA.</title>
        <authorList>
            <person name="Dong Y."/>
            <person name="Chang J.Y."/>
            <person name="Sanford R."/>
            <person name="Fouke B.W."/>
        </authorList>
    </citation>
    <scope>NUCLEOTIDE SEQUENCE [LARGE SCALE GENOMIC DNA]</scope>
    <source>
        <strain evidence="11 12">Z9</strain>
    </source>
</reference>
<dbReference type="CDD" id="cd04238">
    <property type="entry name" value="AAK_NAGK-like"/>
    <property type="match status" value="1"/>
</dbReference>
<feature type="site" description="Transition state stabilizer" evidence="9">
    <location>
        <position position="233"/>
    </location>
</feature>
<evidence type="ECO:0000256" key="9">
    <source>
        <dbReference type="HAMAP-Rule" id="MF_00082"/>
    </source>
</evidence>
<dbReference type="UniPathway" id="UPA00068">
    <property type="reaction ID" value="UER00107"/>
</dbReference>
<dbReference type="InterPro" id="IPR037528">
    <property type="entry name" value="ArgB"/>
</dbReference>
<evidence type="ECO:0000256" key="3">
    <source>
        <dbReference type="ARBA" id="ARBA00022605"/>
    </source>
</evidence>
<comment type="catalytic activity">
    <reaction evidence="8 9">
        <text>N-acetyl-L-glutamate + ATP = N-acetyl-L-glutamyl 5-phosphate + ADP</text>
        <dbReference type="Rhea" id="RHEA:14629"/>
        <dbReference type="ChEBI" id="CHEBI:30616"/>
        <dbReference type="ChEBI" id="CHEBI:44337"/>
        <dbReference type="ChEBI" id="CHEBI:57936"/>
        <dbReference type="ChEBI" id="CHEBI:456216"/>
        <dbReference type="EC" id="2.7.2.8"/>
    </reaction>
</comment>
<keyword evidence="12" id="KW-1185">Reference proteome</keyword>
<dbReference type="PANTHER" id="PTHR23342:SF0">
    <property type="entry name" value="N-ACETYLGLUTAMATE SYNTHASE, MITOCHONDRIAL"/>
    <property type="match status" value="1"/>
</dbReference>
<evidence type="ECO:0000256" key="7">
    <source>
        <dbReference type="ARBA" id="ARBA00022840"/>
    </source>
</evidence>
<evidence type="ECO:0000256" key="2">
    <source>
        <dbReference type="ARBA" id="ARBA00022571"/>
    </source>
</evidence>
<dbReference type="InterPro" id="IPR036393">
    <property type="entry name" value="AceGlu_kinase-like_sf"/>
</dbReference>
<dbReference type="STRING" id="1413211.U473_10745"/>
<evidence type="ECO:0000256" key="4">
    <source>
        <dbReference type="ARBA" id="ARBA00022679"/>
    </source>
</evidence>
<dbReference type="EMBL" id="LSKU01000001">
    <property type="protein sequence ID" value="KXG44435.1"/>
    <property type="molecule type" value="Genomic_DNA"/>
</dbReference>
<dbReference type="AlphaFoldDB" id="A0A135L5Y9"/>
<proteinExistence type="inferred from homology"/>
<dbReference type="EC" id="2.7.2.8" evidence="9"/>
<comment type="pathway">
    <text evidence="1 9">Amino-acid biosynthesis; L-arginine biosynthesis; N(2)-acetyl-L-ornithine from L-glutamate: step 2/4.</text>
</comment>
<feature type="binding site" evidence="9">
    <location>
        <position position="78"/>
    </location>
    <ligand>
        <name>substrate</name>
    </ligand>
</feature>
<keyword evidence="5 9" id="KW-0547">Nucleotide-binding</keyword>
<feature type="binding site" evidence="9">
    <location>
        <begin position="56"/>
        <end position="57"/>
    </location>
    <ligand>
        <name>substrate</name>
    </ligand>
</feature>
<dbReference type="FunFam" id="3.40.1160.10:FF:000004">
    <property type="entry name" value="Acetylglutamate kinase"/>
    <property type="match status" value="1"/>
</dbReference>
<protein>
    <recommendedName>
        <fullName evidence="9">Acetylglutamate kinase</fullName>
        <ecNumber evidence="9">2.7.2.8</ecNumber>
    </recommendedName>
    <alternativeName>
        <fullName evidence="9">N-acetyl-L-glutamate 5-phosphotransferase</fullName>
    </alternativeName>
    <alternativeName>
        <fullName evidence="9">NAG kinase</fullName>
        <shortName evidence="9">NAGK</shortName>
    </alternativeName>
</protein>
<dbReference type="Proteomes" id="UP000070352">
    <property type="component" value="Unassembled WGS sequence"/>
</dbReference>
<name>A0A135L5Y9_9BACI</name>
<keyword evidence="4 9" id="KW-0808">Transferase</keyword>
<gene>
    <name evidence="9" type="primary">argB</name>
    <name evidence="11" type="ORF">U473_10745</name>
</gene>
<comment type="subcellular location">
    <subcellularLocation>
        <location evidence="9">Cytoplasm</location>
    </subcellularLocation>
</comment>
<accession>A0A135L5Y9</accession>
<dbReference type="GO" id="GO:0042450">
    <property type="term" value="P:L-arginine biosynthetic process via ornithine"/>
    <property type="evidence" value="ECO:0007669"/>
    <property type="project" value="UniProtKB-UniRule"/>
</dbReference>
<evidence type="ECO:0000256" key="5">
    <source>
        <dbReference type="ARBA" id="ARBA00022741"/>
    </source>
</evidence>
<evidence type="ECO:0000256" key="6">
    <source>
        <dbReference type="ARBA" id="ARBA00022777"/>
    </source>
</evidence>
<dbReference type="GO" id="GO:0003991">
    <property type="term" value="F:acetylglutamate kinase activity"/>
    <property type="evidence" value="ECO:0007669"/>
    <property type="project" value="UniProtKB-UniRule"/>
</dbReference>
<comment type="caution">
    <text evidence="11">The sequence shown here is derived from an EMBL/GenBank/DDBJ whole genome shotgun (WGS) entry which is preliminary data.</text>
</comment>
<feature type="binding site" evidence="9">
    <location>
        <position position="170"/>
    </location>
    <ligand>
        <name>substrate</name>
    </ligand>
</feature>
<dbReference type="GO" id="GO:0005737">
    <property type="term" value="C:cytoplasm"/>
    <property type="evidence" value="ECO:0007669"/>
    <property type="project" value="UniProtKB-SubCell"/>
</dbReference>
<comment type="similarity">
    <text evidence="9">Belongs to the acetylglutamate kinase family. ArgB subfamily.</text>
</comment>
<keyword evidence="3 9" id="KW-0028">Amino-acid biosynthesis</keyword>
<keyword evidence="2 9" id="KW-0055">Arginine biosynthesis</keyword>
<keyword evidence="9" id="KW-0963">Cytoplasm</keyword>
<keyword evidence="6 9" id="KW-0418">Kinase</keyword>
<evidence type="ECO:0000256" key="1">
    <source>
        <dbReference type="ARBA" id="ARBA00004828"/>
    </source>
</evidence>
<keyword evidence="7 9" id="KW-0067">ATP-binding</keyword>
<dbReference type="PRINTS" id="PR00474">
    <property type="entry name" value="GLU5KINASE"/>
</dbReference>
<dbReference type="Gene3D" id="3.40.1160.10">
    <property type="entry name" value="Acetylglutamate kinase-like"/>
    <property type="match status" value="1"/>
</dbReference>
<dbReference type="PIRSF" id="PIRSF000728">
    <property type="entry name" value="NAGK"/>
    <property type="match status" value="1"/>
</dbReference>
<evidence type="ECO:0000313" key="11">
    <source>
        <dbReference type="EMBL" id="KXG44435.1"/>
    </source>
</evidence>
<dbReference type="InterPro" id="IPR001048">
    <property type="entry name" value="Asp/Glu/Uridylate_kinase"/>
</dbReference>